<evidence type="ECO:0000256" key="1">
    <source>
        <dbReference type="SAM" id="SignalP"/>
    </source>
</evidence>
<accession>A0ABM9WLY3</accession>
<dbReference type="RefSeq" id="WP_006955052.1">
    <property type="nucleotide sequence ID" value="NZ_CH672404.1"/>
</dbReference>
<comment type="caution">
    <text evidence="3">The sequence shown here is derived from an EMBL/GenBank/DDBJ whole genome shotgun (WGS) entry which is preliminary data.</text>
</comment>
<dbReference type="PANTHER" id="PTHR24094:SF15">
    <property type="entry name" value="AMP-DEPENDENT SYNTHETASE_LIGASE DOMAIN-CONTAINING PROTEIN-RELATED"/>
    <property type="match status" value="1"/>
</dbReference>
<dbReference type="PANTHER" id="PTHR24094">
    <property type="entry name" value="SECRETED PROTEIN"/>
    <property type="match status" value="1"/>
</dbReference>
<evidence type="ECO:0000259" key="2">
    <source>
        <dbReference type="Pfam" id="PF07510"/>
    </source>
</evidence>
<gene>
    <name evidence="3" type="ORF">OS145_11816</name>
</gene>
<evidence type="ECO:0000313" key="3">
    <source>
        <dbReference type="EMBL" id="EAQ31976.1"/>
    </source>
</evidence>
<keyword evidence="4" id="KW-1185">Reference proteome</keyword>
<dbReference type="InterPro" id="IPR011089">
    <property type="entry name" value="GmrSD_C"/>
</dbReference>
<proteinExistence type="predicted"/>
<keyword evidence="1" id="KW-0732">Signal</keyword>
<dbReference type="Pfam" id="PF07510">
    <property type="entry name" value="GmrSD_C"/>
    <property type="match status" value="1"/>
</dbReference>
<feature type="chain" id="PRO_5045310676" description="GmrSD restriction endonucleases C-terminal domain-containing protein" evidence="1">
    <location>
        <begin position="25"/>
        <end position="249"/>
    </location>
</feature>
<feature type="signal peptide" evidence="1">
    <location>
        <begin position="1"/>
        <end position="24"/>
    </location>
</feature>
<name>A0ABM9WLY3_9GAMM</name>
<protein>
    <recommendedName>
        <fullName evidence="2">GmrSD restriction endonucleases C-terminal domain-containing protein</fullName>
    </recommendedName>
</protein>
<sequence length="249" mass="28364">MRVAPIIIISLALWLTSYSFLASAQTSVDDVVKQSQSGICHTPSSPYYDRTKRFTAYHNLKDCLADGGRLPKGYKPAASASSNESEAYQRNAFGRWNDDDNDCMNTRHELLARLSSVAVTLSEDGCRVVRGHWLDPYTGRTFLSADDLDVDHLVPLKWAWTHGADRWDRAQRERFANDPINLFAVDDSTNRRKGAQGPMDWLPPNQAFQCQYLTRFQRVLRIYSFQAAARQRIDAQRQRVCAETTVAER</sequence>
<evidence type="ECO:0000313" key="4">
    <source>
        <dbReference type="Proteomes" id="UP000016543"/>
    </source>
</evidence>
<reference evidence="3 4" key="1">
    <citation type="submission" date="2006-01" db="EMBL/GenBank/DDBJ databases">
        <authorList>
            <person name="Brettar I."/>
            <person name="Hofle M."/>
            <person name="Ferriera S."/>
            <person name="Johnson J."/>
            <person name="Kravitz S."/>
            <person name="Halpern A."/>
            <person name="Remington K."/>
            <person name="Beeson K."/>
            <person name="Tran B."/>
            <person name="Rogers Y.-H."/>
            <person name="Friedman R."/>
            <person name="Venter J.C."/>
        </authorList>
    </citation>
    <scope>NUCLEOTIDE SEQUENCE [LARGE SCALE GENOMIC DNA]</scope>
    <source>
        <strain evidence="3 4">OS145</strain>
    </source>
</reference>
<dbReference type="EMBL" id="AAMX01000010">
    <property type="protein sequence ID" value="EAQ31976.1"/>
    <property type="molecule type" value="Genomic_DNA"/>
</dbReference>
<organism evidence="3 4">
    <name type="scientific">Idiomarina baltica OS145</name>
    <dbReference type="NCBI Taxonomy" id="314276"/>
    <lineage>
        <taxon>Bacteria</taxon>
        <taxon>Pseudomonadati</taxon>
        <taxon>Pseudomonadota</taxon>
        <taxon>Gammaproteobacteria</taxon>
        <taxon>Alteromonadales</taxon>
        <taxon>Idiomarinaceae</taxon>
        <taxon>Idiomarina</taxon>
    </lineage>
</organism>
<feature type="domain" description="GmrSD restriction endonucleases C-terminal" evidence="2">
    <location>
        <begin position="132"/>
        <end position="224"/>
    </location>
</feature>
<dbReference type="Proteomes" id="UP000016543">
    <property type="component" value="Unassembled WGS sequence"/>
</dbReference>